<name>C7QGG8_CATAD</name>
<dbReference type="RefSeq" id="WP_015792742.1">
    <property type="nucleotide sequence ID" value="NC_013131.1"/>
</dbReference>
<evidence type="ECO:0008006" key="3">
    <source>
        <dbReference type="Google" id="ProtNLM"/>
    </source>
</evidence>
<dbReference type="EMBL" id="CP001700">
    <property type="protein sequence ID" value="ACU73013.1"/>
    <property type="molecule type" value="Genomic_DNA"/>
</dbReference>
<evidence type="ECO:0000313" key="2">
    <source>
        <dbReference type="Proteomes" id="UP000000851"/>
    </source>
</evidence>
<dbReference type="HOGENOM" id="CLU_2328618_0_0_11"/>
<proteinExistence type="predicted"/>
<reference evidence="1 2" key="1">
    <citation type="journal article" date="2009" name="Stand. Genomic Sci.">
        <title>Complete genome sequence of Catenulispora acidiphila type strain (ID 139908).</title>
        <authorList>
            <person name="Copeland A."/>
            <person name="Lapidus A."/>
            <person name="Glavina Del Rio T."/>
            <person name="Nolan M."/>
            <person name="Lucas S."/>
            <person name="Chen F."/>
            <person name="Tice H."/>
            <person name="Cheng J.F."/>
            <person name="Bruce D."/>
            <person name="Goodwin L."/>
            <person name="Pitluck S."/>
            <person name="Mikhailova N."/>
            <person name="Pati A."/>
            <person name="Ivanova N."/>
            <person name="Mavromatis K."/>
            <person name="Chen A."/>
            <person name="Palaniappan K."/>
            <person name="Chain P."/>
            <person name="Land M."/>
            <person name="Hauser L."/>
            <person name="Chang Y.J."/>
            <person name="Jeffries C.D."/>
            <person name="Chertkov O."/>
            <person name="Brettin T."/>
            <person name="Detter J.C."/>
            <person name="Han C."/>
            <person name="Ali Z."/>
            <person name="Tindall B.J."/>
            <person name="Goker M."/>
            <person name="Bristow J."/>
            <person name="Eisen J.A."/>
            <person name="Markowitz V."/>
            <person name="Hugenholtz P."/>
            <person name="Kyrpides N.C."/>
            <person name="Klenk H.P."/>
        </authorList>
    </citation>
    <scope>NUCLEOTIDE SEQUENCE [LARGE SCALE GENOMIC DNA]</scope>
    <source>
        <strain evidence="2">DSM 44928 / JCM 14897 / NBRC 102108 / NRRL B-24433 / ID139908</strain>
    </source>
</reference>
<dbReference type="Proteomes" id="UP000000851">
    <property type="component" value="Chromosome"/>
</dbReference>
<organism evidence="1 2">
    <name type="scientific">Catenulispora acidiphila (strain DSM 44928 / JCM 14897 / NBRC 102108 / NRRL B-24433 / ID139908)</name>
    <dbReference type="NCBI Taxonomy" id="479433"/>
    <lineage>
        <taxon>Bacteria</taxon>
        <taxon>Bacillati</taxon>
        <taxon>Actinomycetota</taxon>
        <taxon>Actinomycetes</taxon>
        <taxon>Catenulisporales</taxon>
        <taxon>Catenulisporaceae</taxon>
        <taxon>Catenulispora</taxon>
    </lineage>
</organism>
<dbReference type="KEGG" id="cai:Caci_4149"/>
<sequence>MTTQGKVKQSARTTKGRIKEIFGRVTNNRRLTTQGKTEQVRARIKHAAEKGTAALKHRREAAKGKTQEVVGAATGNTRMKAKGKLGRASARISHKFNK</sequence>
<dbReference type="InterPro" id="IPR036629">
    <property type="entry name" value="YjbJ_sf"/>
</dbReference>
<gene>
    <name evidence="1" type="ordered locus">Caci_4149</name>
</gene>
<dbReference type="AlphaFoldDB" id="C7QGG8"/>
<evidence type="ECO:0000313" key="1">
    <source>
        <dbReference type="EMBL" id="ACU73013.1"/>
    </source>
</evidence>
<keyword evidence="2" id="KW-1185">Reference proteome</keyword>
<accession>C7QGG8</accession>
<protein>
    <recommendedName>
        <fullName evidence="3">CsbD family protein</fullName>
    </recommendedName>
</protein>
<dbReference type="InParanoid" id="C7QGG8"/>
<dbReference type="SUPFAM" id="SSF69047">
    <property type="entry name" value="Hypothetical protein YjbJ"/>
    <property type="match status" value="1"/>
</dbReference>